<dbReference type="Proteomes" id="UP000003136">
    <property type="component" value="Unassembled WGS sequence"/>
</dbReference>
<keyword evidence="1" id="KW-0472">Membrane</keyword>
<organism evidence="2 3">
    <name type="scientific">[Bacteroides] pectinophilus ATCC 43243</name>
    <dbReference type="NCBI Taxonomy" id="483218"/>
    <lineage>
        <taxon>Bacteria</taxon>
        <taxon>Bacillati</taxon>
        <taxon>Bacillota</taxon>
        <taxon>Clostridia</taxon>
        <taxon>Eubacteriales</taxon>
    </lineage>
</organism>
<dbReference type="EMBL" id="ABVQ01000037">
    <property type="protein sequence ID" value="EEC56520.1"/>
    <property type="molecule type" value="Genomic_DNA"/>
</dbReference>
<protein>
    <submittedName>
        <fullName evidence="2">Uncharacterized protein</fullName>
    </submittedName>
</protein>
<evidence type="ECO:0000313" key="2">
    <source>
        <dbReference type="EMBL" id="EEC56520.1"/>
    </source>
</evidence>
<dbReference type="HOGENOM" id="CLU_2381813_0_0_9"/>
<proteinExistence type="predicted"/>
<accession>B7AWC9</accession>
<name>B7AWC9_9FIRM</name>
<dbReference type="STRING" id="483218.BACPEC_03029"/>
<feature type="transmembrane region" description="Helical" evidence="1">
    <location>
        <begin position="50"/>
        <end position="70"/>
    </location>
</feature>
<keyword evidence="1" id="KW-0812">Transmembrane</keyword>
<comment type="caution">
    <text evidence="2">The sequence shown here is derived from an EMBL/GenBank/DDBJ whole genome shotgun (WGS) entry which is preliminary data.</text>
</comment>
<evidence type="ECO:0000256" key="1">
    <source>
        <dbReference type="SAM" id="Phobius"/>
    </source>
</evidence>
<reference evidence="2 3" key="1">
    <citation type="submission" date="2008-11" db="EMBL/GenBank/DDBJ databases">
        <title>Draft genome sequence of Bacteroides pectinophilus (ATCC 43243).</title>
        <authorList>
            <person name="Sudarsanam P."/>
            <person name="Ley R."/>
            <person name="Guruge J."/>
            <person name="Turnbaugh P.J."/>
            <person name="Mahowald M."/>
            <person name="Liep D."/>
            <person name="Gordon J."/>
        </authorList>
    </citation>
    <scope>NUCLEOTIDE SEQUENCE [LARGE SCALE GENOMIC DNA]</scope>
    <source>
        <strain evidence="2 3">ATCC 43243</strain>
    </source>
</reference>
<dbReference type="eggNOG" id="ENOG5033HQB">
    <property type="taxonomic scope" value="Bacteria"/>
</dbReference>
<dbReference type="InterPro" id="IPR046577">
    <property type="entry name" value="DUF6637"/>
</dbReference>
<sequence length="99" mass="11012">MDFFTTSNTGAYGAYRRSKMVIDALNIMLAVVIVVLFVALIFLNDRRSFLFPLIFLAGGIDNALAAAKNFMSYNRIGGIALTVVAVLLWLLAFICFRIR</sequence>
<keyword evidence="1" id="KW-1133">Transmembrane helix</keyword>
<reference evidence="2 3" key="2">
    <citation type="submission" date="2008-11" db="EMBL/GenBank/DDBJ databases">
        <authorList>
            <person name="Fulton L."/>
            <person name="Clifton S."/>
            <person name="Fulton B."/>
            <person name="Xu J."/>
            <person name="Minx P."/>
            <person name="Pepin K.H."/>
            <person name="Johnson M."/>
            <person name="Bhonagiri V."/>
            <person name="Nash W.E."/>
            <person name="Mardis E.R."/>
            <person name="Wilson R.K."/>
        </authorList>
    </citation>
    <scope>NUCLEOTIDE SEQUENCE [LARGE SCALE GENOMIC DNA]</scope>
    <source>
        <strain evidence="2 3">ATCC 43243</strain>
    </source>
</reference>
<dbReference type="AlphaFoldDB" id="B7AWC9"/>
<feature type="transmembrane region" description="Helical" evidence="1">
    <location>
        <begin position="20"/>
        <end position="43"/>
    </location>
</feature>
<keyword evidence="3" id="KW-1185">Reference proteome</keyword>
<dbReference type="Pfam" id="PF20342">
    <property type="entry name" value="DUF6637"/>
    <property type="match status" value="1"/>
</dbReference>
<feature type="transmembrane region" description="Helical" evidence="1">
    <location>
        <begin position="76"/>
        <end position="96"/>
    </location>
</feature>
<evidence type="ECO:0000313" key="3">
    <source>
        <dbReference type="Proteomes" id="UP000003136"/>
    </source>
</evidence>
<gene>
    <name evidence="2" type="ORF">BACPEC_03029</name>
</gene>